<dbReference type="AlphaFoldDB" id="A0A0C1N6S1"/>
<proteinExistence type="predicted"/>
<comment type="caution">
    <text evidence="2">The sequence shown here is derived from an EMBL/GenBank/DDBJ whole genome shotgun (WGS) entry which is preliminary data.</text>
</comment>
<evidence type="ECO:0000256" key="1">
    <source>
        <dbReference type="SAM" id="MobiDB-lite"/>
    </source>
</evidence>
<evidence type="ECO:0000313" key="2">
    <source>
        <dbReference type="EMBL" id="KIE10382.1"/>
    </source>
</evidence>
<dbReference type="EMBL" id="JHEG02000048">
    <property type="protein sequence ID" value="KIE10382.1"/>
    <property type="molecule type" value="Genomic_DNA"/>
</dbReference>
<gene>
    <name evidence="2" type="ORF">DA73_0217610</name>
</gene>
<sequence length="107" mass="12175">MLVLTKCGDWQITYFPNEDAADIDTNKDLFKKIGGEQKGHYLYTYPTTDLVPHPMVDPTEVSQNMSNRFWQSLYQETFRFLTTGKVNPNNLSNTEQESDVPAVAPVA</sequence>
<name>A0A0C1N6S1_9CYAN</name>
<reference evidence="2" key="1">
    <citation type="journal article" date="2015" name="Genome Announc.">
        <title>Draft Genome Sequence of Tolypothrix boutellei Strain VB521301.</title>
        <authorList>
            <person name="Chandrababunaidu M.M."/>
            <person name="Singh D."/>
            <person name="Sen D."/>
            <person name="Bhan S."/>
            <person name="Das S."/>
            <person name="Gupta A."/>
            <person name="Adhikary S.P."/>
            <person name="Tripathy S."/>
        </authorList>
    </citation>
    <scope>NUCLEOTIDE SEQUENCE</scope>
    <source>
        <strain evidence="2">VB521301</strain>
    </source>
</reference>
<feature type="compositionally biased region" description="Polar residues" evidence="1">
    <location>
        <begin position="86"/>
        <end position="95"/>
    </location>
</feature>
<dbReference type="STRING" id="1479485.DA73_0217610"/>
<accession>A0A0C1N6S1</accession>
<feature type="region of interest" description="Disordered" evidence="1">
    <location>
        <begin position="86"/>
        <end position="107"/>
    </location>
</feature>
<organism evidence="2">
    <name type="scientific">Tolypothrix bouteillei VB521301</name>
    <dbReference type="NCBI Taxonomy" id="1479485"/>
    <lineage>
        <taxon>Bacteria</taxon>
        <taxon>Bacillati</taxon>
        <taxon>Cyanobacteriota</taxon>
        <taxon>Cyanophyceae</taxon>
        <taxon>Nostocales</taxon>
        <taxon>Tolypothrichaceae</taxon>
        <taxon>Tolypothrix</taxon>
    </lineage>
</organism>
<protein>
    <submittedName>
        <fullName evidence="2">Uncharacterized protein</fullName>
    </submittedName>
</protein>